<comment type="similarity">
    <text evidence="1">Belongs to the short-chain dehydrogenases/reductases (SDR) family.</text>
</comment>
<sequence>MEVTAPELPEALFRTKKPGTLVIIQATLPRLRERRAGVIVTVTVTVTSSVTLKPLPLVGVYRASKAAVNALTESLAVEAEPFGVRAHLVPPGRSPETRFGDTVRSHLRGLNVPDYAPLIQGFAAAARNDAGPVTHAHDVAEAVWRAVTDPSAPFRIPAGADADADAWMA</sequence>
<dbReference type="Pfam" id="PF00106">
    <property type="entry name" value="adh_short"/>
    <property type="match status" value="1"/>
</dbReference>
<dbReference type="AlphaFoldDB" id="A0A5B2V8N5"/>
<gene>
    <name evidence="3" type="ORF">F0L46_23565</name>
</gene>
<evidence type="ECO:0000256" key="2">
    <source>
        <dbReference type="ARBA" id="ARBA00023002"/>
    </source>
</evidence>
<proteinExistence type="inferred from homology"/>
<organism evidence="3 4">
    <name type="scientific">Salinarimonas soli</name>
    <dbReference type="NCBI Taxonomy" id="1638099"/>
    <lineage>
        <taxon>Bacteria</taxon>
        <taxon>Pseudomonadati</taxon>
        <taxon>Pseudomonadota</taxon>
        <taxon>Alphaproteobacteria</taxon>
        <taxon>Hyphomicrobiales</taxon>
        <taxon>Salinarimonadaceae</taxon>
        <taxon>Salinarimonas</taxon>
    </lineage>
</organism>
<evidence type="ECO:0000313" key="3">
    <source>
        <dbReference type="EMBL" id="KAA2234587.1"/>
    </source>
</evidence>
<dbReference type="EMBL" id="VUOA01000047">
    <property type="protein sequence ID" value="KAA2234587.1"/>
    <property type="molecule type" value="Genomic_DNA"/>
</dbReference>
<dbReference type="Proteomes" id="UP000323142">
    <property type="component" value="Unassembled WGS sequence"/>
</dbReference>
<dbReference type="PRINTS" id="PR00081">
    <property type="entry name" value="GDHRDH"/>
</dbReference>
<dbReference type="OrthoDB" id="9793825at2"/>
<comment type="caution">
    <text evidence="3">The sequence shown here is derived from an EMBL/GenBank/DDBJ whole genome shotgun (WGS) entry which is preliminary data.</text>
</comment>
<reference evidence="3 4" key="1">
    <citation type="submission" date="2019-09" db="EMBL/GenBank/DDBJ databases">
        <title>Salinarimonas rosea gen. nov., sp. nov., a new member of the a-2 subgroup of the Proteobacteria.</title>
        <authorList>
            <person name="Liu J."/>
        </authorList>
    </citation>
    <scope>NUCLEOTIDE SEQUENCE [LARGE SCALE GENOMIC DNA]</scope>
    <source>
        <strain evidence="3 4">BN140002</strain>
    </source>
</reference>
<dbReference type="InterPro" id="IPR051911">
    <property type="entry name" value="SDR_oxidoreductase"/>
</dbReference>
<keyword evidence="2" id="KW-0560">Oxidoreductase</keyword>
<dbReference type="SUPFAM" id="SSF51735">
    <property type="entry name" value="NAD(P)-binding Rossmann-fold domains"/>
    <property type="match status" value="1"/>
</dbReference>
<dbReference type="PANTHER" id="PTHR43976">
    <property type="entry name" value="SHORT CHAIN DEHYDROGENASE"/>
    <property type="match status" value="1"/>
</dbReference>
<dbReference type="Gene3D" id="3.40.50.720">
    <property type="entry name" value="NAD(P)-binding Rossmann-like Domain"/>
    <property type="match status" value="1"/>
</dbReference>
<dbReference type="GO" id="GO:0016491">
    <property type="term" value="F:oxidoreductase activity"/>
    <property type="evidence" value="ECO:0007669"/>
    <property type="project" value="UniProtKB-KW"/>
</dbReference>
<dbReference type="InterPro" id="IPR002347">
    <property type="entry name" value="SDR_fam"/>
</dbReference>
<accession>A0A5B2V8N5</accession>
<reference evidence="3 4" key="2">
    <citation type="submission" date="2019-09" db="EMBL/GenBank/DDBJ databases">
        <authorList>
            <person name="Jin C."/>
        </authorList>
    </citation>
    <scope>NUCLEOTIDE SEQUENCE [LARGE SCALE GENOMIC DNA]</scope>
    <source>
        <strain evidence="3 4">BN140002</strain>
    </source>
</reference>
<dbReference type="PANTHER" id="PTHR43976:SF16">
    <property type="entry name" value="SHORT-CHAIN DEHYDROGENASE_REDUCTASE FAMILY PROTEIN"/>
    <property type="match status" value="1"/>
</dbReference>
<keyword evidence="4" id="KW-1185">Reference proteome</keyword>
<evidence type="ECO:0000313" key="4">
    <source>
        <dbReference type="Proteomes" id="UP000323142"/>
    </source>
</evidence>
<protein>
    <submittedName>
        <fullName evidence="3">SDR family NAD(P)-dependent oxidoreductase</fullName>
    </submittedName>
</protein>
<name>A0A5B2V8N5_9HYPH</name>
<evidence type="ECO:0000256" key="1">
    <source>
        <dbReference type="ARBA" id="ARBA00006484"/>
    </source>
</evidence>
<dbReference type="InterPro" id="IPR036291">
    <property type="entry name" value="NAD(P)-bd_dom_sf"/>
</dbReference>